<reference evidence="2" key="1">
    <citation type="journal article" date="2020" name="Nat. Commun.">
        <title>Genome assembly of wild tea tree DASZ reveals pedigree and selection history of tea varieties.</title>
        <authorList>
            <person name="Zhang W."/>
            <person name="Zhang Y."/>
            <person name="Qiu H."/>
            <person name="Guo Y."/>
            <person name="Wan H."/>
            <person name="Zhang X."/>
            <person name="Scossa F."/>
            <person name="Alseekh S."/>
            <person name="Zhang Q."/>
            <person name="Wang P."/>
            <person name="Xu L."/>
            <person name="Schmidt M.H."/>
            <person name="Jia X."/>
            <person name="Li D."/>
            <person name="Zhu A."/>
            <person name="Guo F."/>
            <person name="Chen W."/>
            <person name="Ni D."/>
            <person name="Usadel B."/>
            <person name="Fernie A.R."/>
            <person name="Wen W."/>
        </authorList>
    </citation>
    <scope>NUCLEOTIDE SEQUENCE [LARGE SCALE GENOMIC DNA]</scope>
    <source>
        <strain evidence="2">cv. G240</strain>
    </source>
</reference>
<keyword evidence="2" id="KW-1185">Reference proteome</keyword>
<evidence type="ECO:0000313" key="1">
    <source>
        <dbReference type="EMBL" id="KAF5952438.1"/>
    </source>
</evidence>
<dbReference type="PANTHER" id="PTHR24314">
    <property type="entry name" value="NON-SPECIFIC LIPID TRANSFER PROTEIN-RELATED"/>
    <property type="match status" value="1"/>
</dbReference>
<dbReference type="CDD" id="cd05233">
    <property type="entry name" value="SDR_c"/>
    <property type="match status" value="1"/>
</dbReference>
<dbReference type="GO" id="GO:0034256">
    <property type="term" value="F:chlorophyll(ide) b reductase activity"/>
    <property type="evidence" value="ECO:0007669"/>
    <property type="project" value="TreeGrafter"/>
</dbReference>
<protein>
    <submittedName>
        <fullName evidence="1">Uncharacterized protein</fullName>
    </submittedName>
</protein>
<dbReference type="InterPro" id="IPR036291">
    <property type="entry name" value="NAD(P)-bd_dom_sf"/>
</dbReference>
<dbReference type="InterPro" id="IPR002347">
    <property type="entry name" value="SDR_fam"/>
</dbReference>
<proteinExistence type="predicted"/>
<dbReference type="Gene3D" id="3.40.50.720">
    <property type="entry name" value="NAD(P)-binding Rossmann-like Domain"/>
    <property type="match status" value="1"/>
</dbReference>
<gene>
    <name evidence="1" type="ORF">HYC85_010382</name>
</gene>
<comment type="caution">
    <text evidence="1">The sequence shown here is derived from an EMBL/GenBank/DDBJ whole genome shotgun (WGS) entry which is preliminary data.</text>
</comment>
<evidence type="ECO:0000313" key="2">
    <source>
        <dbReference type="Proteomes" id="UP000593564"/>
    </source>
</evidence>
<dbReference type="EMBL" id="JACBKZ010000004">
    <property type="protein sequence ID" value="KAF5952438.1"/>
    <property type="molecule type" value="Genomic_DNA"/>
</dbReference>
<dbReference type="GO" id="GO:0010304">
    <property type="term" value="P:PSII associated light-harvesting complex II catabolic process"/>
    <property type="evidence" value="ECO:0007669"/>
    <property type="project" value="TreeGrafter"/>
</dbReference>
<dbReference type="PANTHER" id="PTHR24314:SF15">
    <property type="entry name" value="CHLOROPHYLL(IDE) B REDUCTASE NOL, CHLOROPLASTIC"/>
    <property type="match status" value="1"/>
</dbReference>
<dbReference type="GO" id="GO:0015996">
    <property type="term" value="P:chlorophyll catabolic process"/>
    <property type="evidence" value="ECO:0007669"/>
    <property type="project" value="TreeGrafter"/>
</dbReference>
<organism evidence="1 2">
    <name type="scientific">Camellia sinensis</name>
    <name type="common">Tea plant</name>
    <name type="synonym">Thea sinensis</name>
    <dbReference type="NCBI Taxonomy" id="4442"/>
    <lineage>
        <taxon>Eukaryota</taxon>
        <taxon>Viridiplantae</taxon>
        <taxon>Streptophyta</taxon>
        <taxon>Embryophyta</taxon>
        <taxon>Tracheophyta</taxon>
        <taxon>Spermatophyta</taxon>
        <taxon>Magnoliopsida</taxon>
        <taxon>eudicotyledons</taxon>
        <taxon>Gunneridae</taxon>
        <taxon>Pentapetalae</taxon>
        <taxon>asterids</taxon>
        <taxon>Ericales</taxon>
        <taxon>Theaceae</taxon>
        <taxon>Camellia</taxon>
    </lineage>
</organism>
<dbReference type="SUPFAM" id="SSF51735">
    <property type="entry name" value="NAD(P)-binding Rossmann-fold domains"/>
    <property type="match status" value="1"/>
</dbReference>
<name>A0A7J7HKD0_CAMSI</name>
<dbReference type="Proteomes" id="UP000593564">
    <property type="component" value="Unassembled WGS sequence"/>
</dbReference>
<accession>A0A7J7HKD0</accession>
<sequence length="166" mass="18096">MAIAMVAFSHSSPSLSSPNPPPLIRDPMVPPYNVLITGSTKAERVESALQDLRGEFGEQHVWGTKCDVRQGDDVKNLVAFAKEKLKYIDIWTVTSSSKINNAGSNAYSYKPLSEASDEDLIEVVTTNTLGLMICCREAIKMMLDQPRGGHIFNIDGAGSDGRPTPR</sequence>
<reference evidence="1 2" key="2">
    <citation type="submission" date="2020-07" db="EMBL/GenBank/DDBJ databases">
        <title>Genome assembly of wild tea tree DASZ reveals pedigree and selection history of tea varieties.</title>
        <authorList>
            <person name="Zhang W."/>
        </authorList>
    </citation>
    <scope>NUCLEOTIDE SEQUENCE [LARGE SCALE GENOMIC DNA]</scope>
    <source>
        <strain evidence="2">cv. G240</strain>
        <tissue evidence="1">Leaf</tissue>
    </source>
</reference>
<dbReference type="InterPro" id="IPR052625">
    <property type="entry name" value="Chl_b_Red"/>
</dbReference>
<dbReference type="Pfam" id="PF00106">
    <property type="entry name" value="adh_short"/>
    <property type="match status" value="1"/>
</dbReference>
<dbReference type="AlphaFoldDB" id="A0A7J7HKD0"/>